<evidence type="ECO:0000313" key="2">
    <source>
        <dbReference type="EMBL" id="CAD9444596.1"/>
    </source>
</evidence>
<organism evidence="2">
    <name type="scientific">Octactis speculum</name>
    <dbReference type="NCBI Taxonomy" id="3111310"/>
    <lineage>
        <taxon>Eukaryota</taxon>
        <taxon>Sar</taxon>
        <taxon>Stramenopiles</taxon>
        <taxon>Ochrophyta</taxon>
        <taxon>Dictyochophyceae</taxon>
        <taxon>Dictyochales</taxon>
        <taxon>Dictyochaceae</taxon>
        <taxon>Octactis</taxon>
    </lineage>
</organism>
<feature type="transmembrane region" description="Helical" evidence="1">
    <location>
        <begin position="50"/>
        <end position="71"/>
    </location>
</feature>
<keyword evidence="1" id="KW-1133">Transmembrane helix</keyword>
<gene>
    <name evidence="2" type="ORF">DSPE1174_LOCUS19369</name>
</gene>
<name>A0A7S2D668_9STRA</name>
<feature type="transmembrane region" description="Helical" evidence="1">
    <location>
        <begin position="22"/>
        <end position="43"/>
    </location>
</feature>
<dbReference type="PANTHER" id="PTHR16189:SF3">
    <property type="entry name" value="AMINO ACID TRANSPORTER TRANSMEMBRANE DOMAIN-CONTAINING PROTEIN"/>
    <property type="match status" value="1"/>
</dbReference>
<keyword evidence="1" id="KW-0812">Transmembrane</keyword>
<dbReference type="EMBL" id="HBGS01037339">
    <property type="protein sequence ID" value="CAD9444596.1"/>
    <property type="molecule type" value="Transcribed_RNA"/>
</dbReference>
<dbReference type="AlphaFoldDB" id="A0A7S2D668"/>
<feature type="transmembrane region" description="Helical" evidence="1">
    <location>
        <begin position="91"/>
        <end position="114"/>
    </location>
</feature>
<sequence>MAFVVAPDNMLNVLLSSASDPVTQVCAGLFGIMIIGLGIPIFCVLMRYNLVVGGLCSPFWGNFWGSVFPWLVSWTLYQGHFVLEMLSWSGLLLNGFIDFICPILVSVIAVRAILQGSSQTVIGQTVVAALPDRLLPHYELIGSFLGVVVGAIVSAGIVFKTLGDVREA</sequence>
<feature type="transmembrane region" description="Helical" evidence="1">
    <location>
        <begin position="140"/>
        <end position="159"/>
    </location>
</feature>
<evidence type="ECO:0000256" key="1">
    <source>
        <dbReference type="SAM" id="Phobius"/>
    </source>
</evidence>
<proteinExistence type="predicted"/>
<keyword evidence="1" id="KW-0472">Membrane</keyword>
<dbReference type="PANTHER" id="PTHR16189">
    <property type="entry name" value="TRANSMEMBRANE PROTEIN 104-RELATED"/>
    <property type="match status" value="1"/>
</dbReference>
<accession>A0A7S2D668</accession>
<protein>
    <submittedName>
        <fullName evidence="2">Uncharacterized protein</fullName>
    </submittedName>
</protein>
<reference evidence="2" key="1">
    <citation type="submission" date="2021-01" db="EMBL/GenBank/DDBJ databases">
        <authorList>
            <person name="Corre E."/>
            <person name="Pelletier E."/>
            <person name="Niang G."/>
            <person name="Scheremetjew M."/>
            <person name="Finn R."/>
            <person name="Kale V."/>
            <person name="Holt S."/>
            <person name="Cochrane G."/>
            <person name="Meng A."/>
            <person name="Brown T."/>
            <person name="Cohen L."/>
        </authorList>
    </citation>
    <scope>NUCLEOTIDE SEQUENCE</scope>
    <source>
        <strain evidence="2">CCMP1381</strain>
    </source>
</reference>